<dbReference type="Gene3D" id="1.10.3290.10">
    <property type="entry name" value="Fido-like domain"/>
    <property type="match status" value="1"/>
</dbReference>
<dbReference type="InterPro" id="IPR040198">
    <property type="entry name" value="Fido_containing"/>
</dbReference>
<dbReference type="InterPro" id="IPR036597">
    <property type="entry name" value="Fido-like_dom_sf"/>
</dbReference>
<dbReference type="Proteomes" id="UP000552864">
    <property type="component" value="Unassembled WGS sequence"/>
</dbReference>
<comment type="caution">
    <text evidence="4">The sequence shown here is derived from an EMBL/GenBank/DDBJ whole genome shotgun (WGS) entry which is preliminary data.</text>
</comment>
<keyword evidence="2" id="KW-0547">Nucleotide-binding</keyword>
<feature type="active site" evidence="1">
    <location>
        <position position="188"/>
    </location>
</feature>
<sequence>MSTYPLQIVNDDLLQQFKDKVDATALTTKFAALEDAALSNDNFSFYASVASVYSSKIEGEPIELDSYIKHKRFGIEFQPDYTKKIDDLYLAYQFAKDHTSTRENISTIHTILAKHIVSKNWQGRFRNQNMYVTTDDGSIECVAASPFIVNTEMEKLYNDIEILLKQQLDIQEVFYFASMIHLIFVKIHPWNDGNGRSGRLLEKWFLAQHLGHKAWFVQSEKYYYLHHQEYYSNIRLLGLEYDELNYTAALPFAMMLSQAVLDPGK</sequence>
<evidence type="ECO:0000313" key="4">
    <source>
        <dbReference type="EMBL" id="NLR81345.1"/>
    </source>
</evidence>
<feature type="domain" description="Fido" evidence="3">
    <location>
        <begin position="100"/>
        <end position="255"/>
    </location>
</feature>
<feature type="binding site" evidence="2">
    <location>
        <begin position="192"/>
        <end position="199"/>
    </location>
    <ligand>
        <name>ATP</name>
        <dbReference type="ChEBI" id="CHEBI:30616"/>
    </ligand>
</feature>
<dbReference type="InterPro" id="IPR003812">
    <property type="entry name" value="Fido"/>
</dbReference>
<protein>
    <submittedName>
        <fullName evidence="4">Fic family protein</fullName>
    </submittedName>
</protein>
<keyword evidence="2" id="KW-0067">ATP-binding</keyword>
<evidence type="ECO:0000259" key="3">
    <source>
        <dbReference type="PROSITE" id="PS51459"/>
    </source>
</evidence>
<organism evidence="4 5">
    <name type="scientific">Chitinophaga eiseniae</name>
    <dbReference type="NCBI Taxonomy" id="634771"/>
    <lineage>
        <taxon>Bacteria</taxon>
        <taxon>Pseudomonadati</taxon>
        <taxon>Bacteroidota</taxon>
        <taxon>Chitinophagia</taxon>
        <taxon>Chitinophagales</taxon>
        <taxon>Chitinophagaceae</taxon>
        <taxon>Chitinophaga</taxon>
    </lineage>
</organism>
<dbReference type="GO" id="GO:0005524">
    <property type="term" value="F:ATP binding"/>
    <property type="evidence" value="ECO:0007669"/>
    <property type="project" value="UniProtKB-KW"/>
</dbReference>
<keyword evidence="5" id="KW-1185">Reference proteome</keyword>
<dbReference type="RefSeq" id="WP_168740968.1">
    <property type="nucleotide sequence ID" value="NZ_JABAHZ010000005.1"/>
</dbReference>
<dbReference type="EMBL" id="JABAHZ010000005">
    <property type="protein sequence ID" value="NLR81345.1"/>
    <property type="molecule type" value="Genomic_DNA"/>
</dbReference>
<evidence type="ECO:0000256" key="2">
    <source>
        <dbReference type="PIRSR" id="PIRSR640198-2"/>
    </source>
</evidence>
<evidence type="ECO:0000313" key="5">
    <source>
        <dbReference type="Proteomes" id="UP000552864"/>
    </source>
</evidence>
<reference evidence="4 5" key="1">
    <citation type="submission" date="2020-04" db="EMBL/GenBank/DDBJ databases">
        <authorList>
            <person name="Yin C."/>
        </authorList>
    </citation>
    <scope>NUCLEOTIDE SEQUENCE [LARGE SCALE GENOMIC DNA]</scope>
    <source>
        <strain evidence="4 5">Ak56</strain>
    </source>
</reference>
<proteinExistence type="predicted"/>
<dbReference type="PROSITE" id="PS51459">
    <property type="entry name" value="FIDO"/>
    <property type="match status" value="1"/>
</dbReference>
<accession>A0A847SPL9</accession>
<dbReference type="SUPFAM" id="SSF140931">
    <property type="entry name" value="Fic-like"/>
    <property type="match status" value="1"/>
</dbReference>
<dbReference type="PANTHER" id="PTHR13504">
    <property type="entry name" value="FIDO DOMAIN-CONTAINING PROTEIN DDB_G0283145"/>
    <property type="match status" value="1"/>
</dbReference>
<evidence type="ECO:0000256" key="1">
    <source>
        <dbReference type="PIRSR" id="PIRSR640198-1"/>
    </source>
</evidence>
<dbReference type="PANTHER" id="PTHR13504:SF38">
    <property type="entry name" value="FIDO DOMAIN-CONTAINING PROTEIN"/>
    <property type="match status" value="1"/>
</dbReference>
<dbReference type="Pfam" id="PF02661">
    <property type="entry name" value="Fic"/>
    <property type="match status" value="1"/>
</dbReference>
<dbReference type="AlphaFoldDB" id="A0A847SPL9"/>
<gene>
    <name evidence="4" type="ORF">HGH91_22155</name>
</gene>
<name>A0A847SPL9_9BACT</name>